<name>A0A963YY80_9PROT</name>
<sequence length="166" mass="18860">MMHNEPSTPPLRDRRPAPQPTLARPAAALVQSPRADDLSPARALGGPQRLGQPFRDAEACIFWTIRALAAEVAPSPAAANRRAIRRRPVASICTPAEVVKCLDKLYRRRRIDLHHVRILRIWGHRGRAPNPELGKERGDWRVWREALERLDWPLRSLGIISCHFDD</sequence>
<feature type="region of interest" description="Disordered" evidence="1">
    <location>
        <begin position="1"/>
        <end position="49"/>
    </location>
</feature>
<evidence type="ECO:0000313" key="2">
    <source>
        <dbReference type="EMBL" id="MCB8879397.1"/>
    </source>
</evidence>
<protein>
    <submittedName>
        <fullName evidence="2">Uncharacterized protein</fullName>
    </submittedName>
</protein>
<dbReference type="Proteomes" id="UP000721844">
    <property type="component" value="Unassembled WGS sequence"/>
</dbReference>
<organism evidence="2 3">
    <name type="scientific">Acidisoma cellulosilyticum</name>
    <dbReference type="NCBI Taxonomy" id="2802395"/>
    <lineage>
        <taxon>Bacteria</taxon>
        <taxon>Pseudomonadati</taxon>
        <taxon>Pseudomonadota</taxon>
        <taxon>Alphaproteobacteria</taxon>
        <taxon>Acetobacterales</taxon>
        <taxon>Acidocellaceae</taxon>
        <taxon>Acidisoma</taxon>
    </lineage>
</organism>
<evidence type="ECO:0000256" key="1">
    <source>
        <dbReference type="SAM" id="MobiDB-lite"/>
    </source>
</evidence>
<dbReference type="EMBL" id="JAESVA010000001">
    <property type="protein sequence ID" value="MCB8879397.1"/>
    <property type="molecule type" value="Genomic_DNA"/>
</dbReference>
<reference evidence="2 3" key="1">
    <citation type="journal article" date="2021" name="Microorganisms">
        <title>Acidisoma silvae sp. nov. and Acidisomacellulosilytica sp. nov., Two Acidophilic Bacteria Isolated from Decaying Wood, Hydrolyzing Cellulose and Producing Poly-3-hydroxybutyrate.</title>
        <authorList>
            <person name="Mieszkin S."/>
            <person name="Pouder E."/>
            <person name="Uroz S."/>
            <person name="Simon-Colin C."/>
            <person name="Alain K."/>
        </authorList>
    </citation>
    <scope>NUCLEOTIDE SEQUENCE [LARGE SCALE GENOMIC DNA]</scope>
    <source>
        <strain evidence="2 3">HW T5.17</strain>
    </source>
</reference>
<comment type="caution">
    <text evidence="2">The sequence shown here is derived from an EMBL/GenBank/DDBJ whole genome shotgun (WGS) entry which is preliminary data.</text>
</comment>
<gene>
    <name evidence="2" type="ORF">ACELLULO517_04070</name>
</gene>
<dbReference type="AlphaFoldDB" id="A0A963YY80"/>
<keyword evidence="3" id="KW-1185">Reference proteome</keyword>
<accession>A0A963YY80</accession>
<evidence type="ECO:0000313" key="3">
    <source>
        <dbReference type="Proteomes" id="UP000721844"/>
    </source>
</evidence>
<proteinExistence type="predicted"/>
<dbReference type="RefSeq" id="WP_227305986.1">
    <property type="nucleotide sequence ID" value="NZ_JAESVA010000001.1"/>
</dbReference>